<dbReference type="AlphaFoldDB" id="A0A2H5XAD8"/>
<reference evidence="3" key="1">
    <citation type="submission" date="2017-09" db="EMBL/GenBank/DDBJ databases">
        <title>Metaegenomics of thermophilic ammonia-oxidizing enrichment culture.</title>
        <authorList>
            <person name="Kato S."/>
            <person name="Suzuki K."/>
        </authorList>
    </citation>
    <scope>NUCLEOTIDE SEQUENCE [LARGE SCALE GENOMIC DNA]</scope>
</reference>
<gene>
    <name evidence="2" type="ORF">HRbin17_00649</name>
</gene>
<dbReference type="EMBL" id="BEHT01000006">
    <property type="protein sequence ID" value="GBC98152.1"/>
    <property type="molecule type" value="Genomic_DNA"/>
</dbReference>
<evidence type="ECO:0000313" key="2">
    <source>
        <dbReference type="EMBL" id="GBC98152.1"/>
    </source>
</evidence>
<comment type="similarity">
    <text evidence="1">Belongs to the UPF0047 family.</text>
</comment>
<organism evidence="2 3">
    <name type="scientific">Candidatus Fervidibacter japonicus</name>
    <dbReference type="NCBI Taxonomy" id="2035412"/>
    <lineage>
        <taxon>Bacteria</taxon>
        <taxon>Candidatus Fervidibacterota</taxon>
        <taxon>Candidatus Fervidibacter</taxon>
    </lineage>
</organism>
<protein>
    <recommendedName>
        <fullName evidence="4">YjbQ family protein</fullName>
    </recommendedName>
</protein>
<sequence length="135" mass="15347">MVELTVRTNRREELVDITDLVQDIVTRAGVRNGVCWVYVPHTTAAVTVNENADPSVRVDIVEQLRRLVPHDGRYRHAEGNADAHIKAVLVGNSVWVPIVNGRLKFGPWQGIFFCEFDGPRTRHVWVEITEGRTHQ</sequence>
<dbReference type="InterPro" id="IPR001602">
    <property type="entry name" value="UPF0047_YjbQ-like"/>
</dbReference>
<dbReference type="NCBIfam" id="TIGR00149">
    <property type="entry name" value="TIGR00149_YjbQ"/>
    <property type="match status" value="1"/>
</dbReference>
<evidence type="ECO:0000256" key="1">
    <source>
        <dbReference type="ARBA" id="ARBA00005534"/>
    </source>
</evidence>
<evidence type="ECO:0000313" key="3">
    <source>
        <dbReference type="Proteomes" id="UP000236173"/>
    </source>
</evidence>
<comment type="caution">
    <text evidence="2">The sequence shown here is derived from an EMBL/GenBank/DDBJ whole genome shotgun (WGS) entry which is preliminary data.</text>
</comment>
<dbReference type="SUPFAM" id="SSF111038">
    <property type="entry name" value="YjbQ-like"/>
    <property type="match status" value="1"/>
</dbReference>
<proteinExistence type="inferred from homology"/>
<dbReference type="PANTHER" id="PTHR30615:SF8">
    <property type="entry name" value="UPF0047 PROTEIN C4A8.02C"/>
    <property type="match status" value="1"/>
</dbReference>
<evidence type="ECO:0008006" key="4">
    <source>
        <dbReference type="Google" id="ProtNLM"/>
    </source>
</evidence>
<dbReference type="PIRSF" id="PIRSF004681">
    <property type="entry name" value="UCP004681"/>
    <property type="match status" value="1"/>
</dbReference>
<name>A0A2H5XAD8_9BACT</name>
<dbReference type="InterPro" id="IPR035917">
    <property type="entry name" value="YjbQ-like_sf"/>
</dbReference>
<dbReference type="Proteomes" id="UP000236173">
    <property type="component" value="Unassembled WGS sequence"/>
</dbReference>
<dbReference type="PANTHER" id="PTHR30615">
    <property type="entry name" value="UNCHARACTERIZED PROTEIN YJBQ-RELATED"/>
    <property type="match status" value="1"/>
</dbReference>
<dbReference type="Pfam" id="PF01894">
    <property type="entry name" value="YjbQ"/>
    <property type="match status" value="1"/>
</dbReference>
<dbReference type="Gene3D" id="2.60.120.460">
    <property type="entry name" value="YjbQ-like"/>
    <property type="match status" value="1"/>
</dbReference>
<accession>A0A2H5XAD8</accession>